<dbReference type="PROSITE" id="PS50238">
    <property type="entry name" value="RHOGAP"/>
    <property type="match status" value="1"/>
</dbReference>
<dbReference type="FunFam" id="1.10.555.10:FF:000012">
    <property type="entry name" value="Putative inositol polyphosphate 5-phosphatase OCRL-1"/>
    <property type="match status" value="1"/>
</dbReference>
<dbReference type="CDD" id="cd09093">
    <property type="entry name" value="INPP5c_INPP5B"/>
    <property type="match status" value="1"/>
</dbReference>
<proteinExistence type="inferred from homology"/>
<organism evidence="12 13">
    <name type="scientific">Acanthaster planci</name>
    <name type="common">Crown-of-thorns starfish</name>
    <dbReference type="NCBI Taxonomy" id="133434"/>
    <lineage>
        <taxon>Eukaryota</taxon>
        <taxon>Metazoa</taxon>
        <taxon>Echinodermata</taxon>
        <taxon>Eleutherozoa</taxon>
        <taxon>Asterozoa</taxon>
        <taxon>Asteroidea</taxon>
        <taxon>Valvatacea</taxon>
        <taxon>Valvatida</taxon>
        <taxon>Acanthasteridae</taxon>
        <taxon>Acanthaster</taxon>
    </lineage>
</organism>
<evidence type="ECO:0000256" key="8">
    <source>
        <dbReference type="ARBA" id="ARBA00023136"/>
    </source>
</evidence>
<evidence type="ECO:0000256" key="3">
    <source>
        <dbReference type="ARBA" id="ARBA00005910"/>
    </source>
</evidence>
<evidence type="ECO:0000259" key="11">
    <source>
        <dbReference type="PROSITE" id="PS50238"/>
    </source>
</evidence>
<dbReference type="Pfam" id="PF00620">
    <property type="entry name" value="RhoGAP"/>
    <property type="match status" value="1"/>
</dbReference>
<evidence type="ECO:0000313" key="12">
    <source>
        <dbReference type="Proteomes" id="UP000694845"/>
    </source>
</evidence>
<dbReference type="SUPFAM" id="SSF56219">
    <property type="entry name" value="DNase I-like"/>
    <property type="match status" value="1"/>
</dbReference>
<dbReference type="InterPro" id="IPR046985">
    <property type="entry name" value="IP5"/>
</dbReference>
<name>A0A8B7Z496_ACAPL</name>
<dbReference type="PANTHER" id="PTHR11200:SF300">
    <property type="entry name" value="TYPE II INOSITOL 1,4,5-TRISPHOSPHATE 5-PHOSPHATASE"/>
    <property type="match status" value="1"/>
</dbReference>
<dbReference type="GO" id="GO:0007165">
    <property type="term" value="P:signal transduction"/>
    <property type="evidence" value="ECO:0007669"/>
    <property type="project" value="InterPro"/>
</dbReference>
<sequence>MDVLINTVQSKVAEGGDLQCKDCVVGTVVPDLSNGKYAFALVHCPAAGTQALFVYRCQPLVKTPRDLSLAKVIAVTSEFQYVIGTPTVDQGILQVKINSPDSALVVEVPFEPRSSSFFMNIKKCANVCVERMKQNVAPQFQWLDKYRAQLVAALGSPQDPFEPATFYATIPASNTSPSTNQPALVEPFLDPFADLASRGQPRRTSEYVNAADRNADLTTVIPAPHSANTLPAMSSRNSYVNCPEDPGFLVDLEGNILTPPTMVHPEPPKDGIPSASPWKQSNNLSESNRISTSSSSSSESKTQSSLLGFEDDFNDFIKVSTLQPAGTLYENASTASITNSGSTGSLELFTDQSSKSSTLVPADDTDLGGYATIKPVFKPAGIRPEILKRREAEYTFPHEFRVFVGTWNVNGQTASESLAPWLNVDDRPADLYAIGFQELDLSKEAFLFNDSAREEEWNKAIEKTLHRVGSYIKVKLVRLVGMMLLVFAKERHAPFIRDVIADTVGTGIMGKMGNKGGVAVRFEFHNTSFCFVNSHLAAHMEEYERRNQDYNDICSRMKFELTPEGQPLSITRGHEVVIWMGDLNYRISDLSVDVVKVHIDSKDFKTLMEHDQLFRQHRIEKVFKGFKEGEITFRPTYKYDPGTDNWDTSEKQRVPAWCDRILFKGKTIKQLVYRSHDKCKLSDHKPVSSLFDIEVKVVDEKKFKQVVEEEIRKLDRQENEALPQVALSRNDLKFKDVRYMEPQMLTLDVANVGQVNTVAKFVNKLDDKHFCKGWLKVEPVEVFLMPGDTVEFSIVVQVDKSSAAALNSGEDNLEDILVFHLDNGKDYYITVSGNYIPSSFGSSIEALVQMHGPIGEMTPKEVRRLEMGTAGQEAAKGADMTFQRFDIPKEIWMMVDHLFRNATKTENLFSEEGLHKDILAIRDSLDIGYPEEMPDNLHSVAEALLMFLESLREPVIPYRYYNKCLECANNFVLCKQVLSQIPKSHRNVFKYLAAFIRELLMNSDENKLDTKTLATVFGEIFLRAPPNERDANQARGRANMQQVSRKRATFVYQFIINEYDE</sequence>
<dbReference type="KEGG" id="aplc:110984507"/>
<evidence type="ECO:0000256" key="2">
    <source>
        <dbReference type="ARBA" id="ARBA00004580"/>
    </source>
</evidence>
<dbReference type="PANTHER" id="PTHR11200">
    <property type="entry name" value="INOSITOL 5-PHOSPHATASE"/>
    <property type="match status" value="1"/>
</dbReference>
<keyword evidence="5" id="KW-0967">Endosome</keyword>
<dbReference type="EC" id="3.1.3.36" evidence="4"/>
<evidence type="ECO:0000313" key="14">
    <source>
        <dbReference type="RefSeq" id="XP_022100455.1"/>
    </source>
</evidence>
<dbReference type="Pfam" id="PF21310">
    <property type="entry name" value="OCRL-like_ASH"/>
    <property type="match status" value="1"/>
</dbReference>
<dbReference type="Gene3D" id="1.10.555.10">
    <property type="entry name" value="Rho GTPase activation protein"/>
    <property type="match status" value="1"/>
</dbReference>
<dbReference type="FunFam" id="3.60.10.10:FF:000004">
    <property type="entry name" value="Type II inositol 1,4,5-trisphosphate 5-phosphatase"/>
    <property type="match status" value="1"/>
</dbReference>
<keyword evidence="7" id="KW-0443">Lipid metabolism</keyword>
<dbReference type="Gene3D" id="3.60.10.10">
    <property type="entry name" value="Endonuclease/exonuclease/phosphatase"/>
    <property type="match status" value="1"/>
</dbReference>
<evidence type="ECO:0000256" key="4">
    <source>
        <dbReference type="ARBA" id="ARBA00013044"/>
    </source>
</evidence>
<dbReference type="GO" id="GO:0030670">
    <property type="term" value="C:phagocytic vesicle membrane"/>
    <property type="evidence" value="ECO:0007669"/>
    <property type="project" value="UniProtKB-SubCell"/>
</dbReference>
<dbReference type="GO" id="GO:0052745">
    <property type="term" value="F:inositol phosphate phosphatase activity"/>
    <property type="evidence" value="ECO:0007669"/>
    <property type="project" value="InterPro"/>
</dbReference>
<dbReference type="AlphaFoldDB" id="A0A8B7Z496"/>
<dbReference type="SMART" id="SM00128">
    <property type="entry name" value="IPPc"/>
    <property type="match status" value="1"/>
</dbReference>
<dbReference type="CDD" id="cd04380">
    <property type="entry name" value="RhoGAP_OCRL1"/>
    <property type="match status" value="1"/>
</dbReference>
<dbReference type="InterPro" id="IPR031896">
    <property type="entry name" value="INPP5B_PH_dom"/>
</dbReference>
<keyword evidence="12" id="KW-1185">Reference proteome</keyword>
<dbReference type="GO" id="GO:0031901">
    <property type="term" value="C:early endosome membrane"/>
    <property type="evidence" value="ECO:0007669"/>
    <property type="project" value="UniProtKB-SubCell"/>
</dbReference>
<feature type="domain" description="Rho-GAP" evidence="11">
    <location>
        <begin position="880"/>
        <end position="1061"/>
    </location>
</feature>
<dbReference type="InterPro" id="IPR048869">
    <property type="entry name" value="OCRL-1_2_ASH"/>
</dbReference>
<comment type="subcellular location">
    <subcellularLocation>
        <location evidence="2">Cytoplasmic vesicle</location>
        <location evidence="2">Phagosome membrane</location>
    </subcellularLocation>
    <subcellularLocation>
        <location evidence="1">Early endosome membrane</location>
    </subcellularLocation>
</comment>
<dbReference type="GO" id="GO:0046856">
    <property type="term" value="P:phosphatidylinositol dephosphorylation"/>
    <property type="evidence" value="ECO:0007669"/>
    <property type="project" value="InterPro"/>
</dbReference>
<dbReference type="Pfam" id="PF16776">
    <property type="entry name" value="INPP5B_PH"/>
    <property type="match status" value="1"/>
</dbReference>
<feature type="region of interest" description="Disordered" evidence="10">
    <location>
        <begin position="259"/>
        <end position="303"/>
    </location>
</feature>
<dbReference type="InterPro" id="IPR000300">
    <property type="entry name" value="IPPc"/>
</dbReference>
<dbReference type="SUPFAM" id="SSF48350">
    <property type="entry name" value="GTPase activation domain, GAP"/>
    <property type="match status" value="1"/>
</dbReference>
<dbReference type="GeneID" id="110984507"/>
<dbReference type="Pfam" id="PF22669">
    <property type="entry name" value="Exo_endo_phos2"/>
    <property type="match status" value="1"/>
</dbReference>
<evidence type="ECO:0000256" key="10">
    <source>
        <dbReference type="SAM" id="MobiDB-lite"/>
    </source>
</evidence>
<keyword evidence="9" id="KW-0968">Cytoplasmic vesicle</keyword>
<evidence type="ECO:0000256" key="6">
    <source>
        <dbReference type="ARBA" id="ARBA00022801"/>
    </source>
</evidence>
<accession>A0A8B7Z496</accession>
<dbReference type="Gene3D" id="2.60.40.10">
    <property type="entry name" value="Immunoglobulins"/>
    <property type="match status" value="1"/>
</dbReference>
<dbReference type="InterPro" id="IPR000198">
    <property type="entry name" value="RhoGAP_dom"/>
</dbReference>
<dbReference type="SMART" id="SM00324">
    <property type="entry name" value="RhoGAP"/>
    <property type="match status" value="1"/>
</dbReference>
<comment type="similarity">
    <text evidence="3">Belongs to the inositol 1,4,5-trisphosphate 5-phosphatase type II family.</text>
</comment>
<dbReference type="OrthoDB" id="7862313at2759"/>
<evidence type="ECO:0000256" key="7">
    <source>
        <dbReference type="ARBA" id="ARBA00023098"/>
    </source>
</evidence>
<keyword evidence="8" id="KW-0472">Membrane</keyword>
<protein>
    <recommendedName>
        <fullName evidence="4">phosphoinositide 5-phosphatase</fullName>
        <ecNumber evidence="4">3.1.3.36</ecNumber>
    </recommendedName>
</protein>
<feature type="compositionally biased region" description="Low complexity" evidence="10">
    <location>
        <begin position="285"/>
        <end position="303"/>
    </location>
</feature>
<dbReference type="InterPro" id="IPR013783">
    <property type="entry name" value="Ig-like_fold"/>
</dbReference>
<dbReference type="RefSeq" id="XP_022100455.1">
    <property type="nucleotide sequence ID" value="XM_022244763.1"/>
</dbReference>
<gene>
    <name evidence="13 14" type="primary">LOC110984507</name>
</gene>
<dbReference type="FunFam" id="2.60.40.10:FF:000132">
    <property type="entry name" value="Inositol polyphosphate 5-phosphatase OCRL-1 isoform b"/>
    <property type="match status" value="1"/>
</dbReference>
<dbReference type="InterPro" id="IPR008936">
    <property type="entry name" value="Rho_GTPase_activation_prot"/>
</dbReference>
<evidence type="ECO:0000256" key="1">
    <source>
        <dbReference type="ARBA" id="ARBA00004146"/>
    </source>
</evidence>
<evidence type="ECO:0000256" key="5">
    <source>
        <dbReference type="ARBA" id="ARBA00022753"/>
    </source>
</evidence>
<reference evidence="13 14" key="1">
    <citation type="submission" date="2025-04" db="UniProtKB">
        <authorList>
            <consortium name="RefSeq"/>
        </authorList>
    </citation>
    <scope>IDENTIFICATION</scope>
</reference>
<dbReference type="Proteomes" id="UP000694845">
    <property type="component" value="Unplaced"/>
</dbReference>
<dbReference type="InterPro" id="IPR047078">
    <property type="entry name" value="RhoGAP_OCRL1"/>
</dbReference>
<dbReference type="GO" id="GO:0004439">
    <property type="term" value="F:phosphatidylinositol-4,5-bisphosphate 5-phosphatase activity"/>
    <property type="evidence" value="ECO:0007669"/>
    <property type="project" value="UniProtKB-EC"/>
</dbReference>
<dbReference type="InterPro" id="IPR036691">
    <property type="entry name" value="Endo/exonu/phosph_ase_sf"/>
</dbReference>
<dbReference type="RefSeq" id="XP_022100454.1">
    <property type="nucleotide sequence ID" value="XM_022244762.1"/>
</dbReference>
<keyword evidence="6" id="KW-0378">Hydrolase</keyword>
<evidence type="ECO:0000313" key="13">
    <source>
        <dbReference type="RefSeq" id="XP_022100454.1"/>
    </source>
</evidence>
<evidence type="ECO:0000256" key="9">
    <source>
        <dbReference type="ARBA" id="ARBA00023329"/>
    </source>
</evidence>
<dbReference type="Gene3D" id="2.30.29.110">
    <property type="match status" value="1"/>
</dbReference>
<dbReference type="InterPro" id="IPR037793">
    <property type="entry name" value="OCRL1/INPP5B_INPP5c"/>
</dbReference>